<evidence type="ECO:0000256" key="1">
    <source>
        <dbReference type="ARBA" id="ARBA00010923"/>
    </source>
</evidence>
<evidence type="ECO:0000259" key="4">
    <source>
        <dbReference type="Pfam" id="PF01420"/>
    </source>
</evidence>
<sequence length="408" mass="44494">MAIATSASRTAAGLIPADWDIRPLGETLQFISGKAHEPYVSPNGSFVVVNSKFISTNGAVRKHCTVNLAPARKGDVLMVMSDLPNGRALAKCFLVDTDNTYAVNQRVCIFRTSAHDARYLKYILNRNPYFMAFDDGVQQTHLLNGPIKKCPLVLPKRREQVAIADVLSDADDLVAALERLIAKKQAIKQGMMQQLLTGNIRLPRHFGTWRSDRIGSVCVVDPESLSPATVAASAQIDYISLEDVSKGSVLGSTRYRFGDAPSRARRALTQDDVLFGTVRPNLQSHARYQGGFARPVASTGFAVLRSIPNLTDPSFLSHWVLSDVVSVQIGKIIAGSNYPAVSSKDVRQLNIELPPLEEQVDIGRTLDDADAEIGALKSRLVVTQNIKQGMMQALLTGRTRLMPAEVTA</sequence>
<evidence type="ECO:0000313" key="5">
    <source>
        <dbReference type="EMBL" id="TFB80331.1"/>
    </source>
</evidence>
<organism evidence="5 6">
    <name type="scientific">Terrimesophilobacter mesophilus</name>
    <dbReference type="NCBI Taxonomy" id="433647"/>
    <lineage>
        <taxon>Bacteria</taxon>
        <taxon>Bacillati</taxon>
        <taxon>Actinomycetota</taxon>
        <taxon>Actinomycetes</taxon>
        <taxon>Micrococcales</taxon>
        <taxon>Microbacteriaceae</taxon>
        <taxon>Terrimesophilobacter</taxon>
    </lineage>
</organism>
<dbReference type="Gene3D" id="1.10.287.1120">
    <property type="entry name" value="Bipartite methylase S protein"/>
    <property type="match status" value="1"/>
</dbReference>
<dbReference type="AlphaFoldDB" id="A0A4R8VAP6"/>
<feature type="domain" description="Type I restriction modification DNA specificity" evidence="4">
    <location>
        <begin position="284"/>
        <end position="373"/>
    </location>
</feature>
<keyword evidence="6" id="KW-1185">Reference proteome</keyword>
<accession>A0A4R8VAP6</accession>
<evidence type="ECO:0000256" key="2">
    <source>
        <dbReference type="ARBA" id="ARBA00022747"/>
    </source>
</evidence>
<comment type="similarity">
    <text evidence="1">Belongs to the type-I restriction system S methylase family.</text>
</comment>
<protein>
    <submittedName>
        <fullName evidence="5">Restriction endonuclease subunit S</fullName>
    </submittedName>
</protein>
<dbReference type="SUPFAM" id="SSF116734">
    <property type="entry name" value="DNA methylase specificity domain"/>
    <property type="match status" value="2"/>
</dbReference>
<proteinExistence type="inferred from homology"/>
<keyword evidence="5" id="KW-0540">Nuclease</keyword>
<dbReference type="InterPro" id="IPR044946">
    <property type="entry name" value="Restrct_endonuc_typeI_TRD_sf"/>
</dbReference>
<evidence type="ECO:0000313" key="6">
    <source>
        <dbReference type="Proteomes" id="UP000298488"/>
    </source>
</evidence>
<dbReference type="EMBL" id="SOFI01000003">
    <property type="protein sequence ID" value="TFB80331.1"/>
    <property type="molecule type" value="Genomic_DNA"/>
</dbReference>
<dbReference type="Gene3D" id="3.90.220.20">
    <property type="entry name" value="DNA methylase specificity domains"/>
    <property type="match status" value="2"/>
</dbReference>
<dbReference type="GO" id="GO:0004519">
    <property type="term" value="F:endonuclease activity"/>
    <property type="evidence" value="ECO:0007669"/>
    <property type="project" value="UniProtKB-KW"/>
</dbReference>
<keyword evidence="5" id="KW-0378">Hydrolase</keyword>
<name>A0A4R8VAP6_9MICO</name>
<dbReference type="PANTHER" id="PTHR30408:SF12">
    <property type="entry name" value="TYPE I RESTRICTION ENZYME MJAVIII SPECIFICITY SUBUNIT"/>
    <property type="match status" value="1"/>
</dbReference>
<reference evidence="5 6" key="1">
    <citation type="submission" date="2019-03" db="EMBL/GenBank/DDBJ databases">
        <title>Genomics of glacier-inhabiting Cryobacterium strains.</title>
        <authorList>
            <person name="Liu Q."/>
            <person name="Xin Y.-H."/>
        </authorList>
    </citation>
    <scope>NUCLEOTIDE SEQUENCE [LARGE SCALE GENOMIC DNA]</scope>
    <source>
        <strain evidence="5 6">CGMCC 1.10440</strain>
    </source>
</reference>
<evidence type="ECO:0000256" key="3">
    <source>
        <dbReference type="ARBA" id="ARBA00023125"/>
    </source>
</evidence>
<feature type="domain" description="Type I restriction modification DNA specificity" evidence="4">
    <location>
        <begin position="17"/>
        <end position="183"/>
    </location>
</feature>
<keyword evidence="5" id="KW-0255">Endonuclease</keyword>
<dbReference type="OrthoDB" id="3197085at2"/>
<dbReference type="InterPro" id="IPR000055">
    <property type="entry name" value="Restrct_endonuc_typeI_TRD"/>
</dbReference>
<gene>
    <name evidence="5" type="ORF">E3N84_10000</name>
</gene>
<dbReference type="RefSeq" id="WP_104096190.1">
    <property type="nucleotide sequence ID" value="NZ_JACHBP010000001.1"/>
</dbReference>
<dbReference type="GO" id="GO:0009307">
    <property type="term" value="P:DNA restriction-modification system"/>
    <property type="evidence" value="ECO:0007669"/>
    <property type="project" value="UniProtKB-KW"/>
</dbReference>
<dbReference type="GO" id="GO:0003677">
    <property type="term" value="F:DNA binding"/>
    <property type="evidence" value="ECO:0007669"/>
    <property type="project" value="UniProtKB-KW"/>
</dbReference>
<dbReference type="PANTHER" id="PTHR30408">
    <property type="entry name" value="TYPE-1 RESTRICTION ENZYME ECOKI SPECIFICITY PROTEIN"/>
    <property type="match status" value="1"/>
</dbReference>
<keyword evidence="3" id="KW-0238">DNA-binding</keyword>
<dbReference type="Pfam" id="PF01420">
    <property type="entry name" value="Methylase_S"/>
    <property type="match status" value="2"/>
</dbReference>
<dbReference type="Proteomes" id="UP000298488">
    <property type="component" value="Unassembled WGS sequence"/>
</dbReference>
<keyword evidence="2" id="KW-0680">Restriction system</keyword>
<comment type="caution">
    <text evidence="5">The sequence shown here is derived from an EMBL/GenBank/DDBJ whole genome shotgun (WGS) entry which is preliminary data.</text>
</comment>
<dbReference type="InterPro" id="IPR052021">
    <property type="entry name" value="Type-I_RS_S_subunit"/>
</dbReference>